<dbReference type="RefSeq" id="WP_007023058.1">
    <property type="nucleotide sequence ID" value="NZ_CH724129.1"/>
</dbReference>
<reference evidence="2 3" key="1">
    <citation type="submission" date="2006-02" db="EMBL/GenBank/DDBJ databases">
        <authorList>
            <person name="Pinhassi J."/>
            <person name="Pedros-Alio C."/>
            <person name="Ferriera S."/>
            <person name="Johnson J."/>
            <person name="Kravitz S."/>
            <person name="Halpern A."/>
            <person name="Remington K."/>
            <person name="Beeson K."/>
            <person name="Tran B."/>
            <person name="Rogers Y.-H."/>
            <person name="Friedman R."/>
            <person name="Venter J.C."/>
        </authorList>
    </citation>
    <scope>NUCLEOTIDE SEQUENCE [LARGE SCALE GENOMIC DNA]</scope>
    <source>
        <strain evidence="2 3">MED92</strain>
    </source>
</reference>
<evidence type="ECO:0008006" key="4">
    <source>
        <dbReference type="Google" id="ProtNLM"/>
    </source>
</evidence>
<dbReference type="EMBL" id="AAOW01000036">
    <property type="protein sequence ID" value="EAR59710.1"/>
    <property type="molecule type" value="Genomic_DNA"/>
</dbReference>
<evidence type="ECO:0000256" key="1">
    <source>
        <dbReference type="SAM" id="SignalP"/>
    </source>
</evidence>
<keyword evidence="3" id="KW-1185">Reference proteome</keyword>
<dbReference type="SUPFAM" id="SSF53850">
    <property type="entry name" value="Periplasmic binding protein-like II"/>
    <property type="match status" value="1"/>
</dbReference>
<sequence>MYRSLPSTIALCAFLSASSYTLAAEKLVIGSFPFPPLLHTAEDGSFSGTMGETVKSLCSEANIDCSFRVAPLSRVYNELRMGKIDALITLDLNQLNDCCLKSQWRSPWSAGLFALPNVAEIPETAEQMIGESLIVVNGMRTPYRFLPDLDNWSKEGKIKLSSGRDIKTATKMFTRNRASFLWGGEDFKWHISKHDPEMTYGFKPLMQKDVIVWVRKDQPDTLVKLDSALEALQIKQLLSDKSLLKDELMQTVYKEAAYDKAGYGR</sequence>
<protein>
    <recommendedName>
        <fullName evidence="4">Solute-binding protein family 3/N-terminal domain-containing protein</fullName>
    </recommendedName>
</protein>
<evidence type="ECO:0000313" key="2">
    <source>
        <dbReference type="EMBL" id="EAR59710.1"/>
    </source>
</evidence>
<keyword evidence="1" id="KW-0732">Signal</keyword>
<feature type="chain" id="PRO_5030556636" description="Solute-binding protein family 3/N-terminal domain-containing protein" evidence="1">
    <location>
        <begin position="24"/>
        <end position="265"/>
    </location>
</feature>
<comment type="caution">
    <text evidence="2">The sequence shown here is derived from an EMBL/GenBank/DDBJ whole genome shotgun (WGS) entry which is preliminary data.</text>
</comment>
<organism evidence="2 3">
    <name type="scientific">Neptuniibacter caesariensis</name>
    <dbReference type="NCBI Taxonomy" id="207954"/>
    <lineage>
        <taxon>Bacteria</taxon>
        <taxon>Pseudomonadati</taxon>
        <taxon>Pseudomonadota</taxon>
        <taxon>Gammaproteobacteria</taxon>
        <taxon>Oceanospirillales</taxon>
        <taxon>Oceanospirillaceae</taxon>
        <taxon>Neptuniibacter</taxon>
    </lineage>
</organism>
<proteinExistence type="predicted"/>
<feature type="signal peptide" evidence="1">
    <location>
        <begin position="1"/>
        <end position="23"/>
    </location>
</feature>
<gene>
    <name evidence="2" type="ORF">MED92_00095</name>
</gene>
<dbReference type="Proteomes" id="UP000002171">
    <property type="component" value="Unassembled WGS sequence"/>
</dbReference>
<dbReference type="Gene3D" id="3.40.190.10">
    <property type="entry name" value="Periplasmic binding protein-like II"/>
    <property type="match status" value="2"/>
</dbReference>
<dbReference type="OrthoDB" id="6119188at2"/>
<dbReference type="AlphaFoldDB" id="A0A7U8GR15"/>
<accession>A0A7U8GR15</accession>
<evidence type="ECO:0000313" key="3">
    <source>
        <dbReference type="Proteomes" id="UP000002171"/>
    </source>
</evidence>
<name>A0A7U8GR15_NEPCE</name>